<dbReference type="InterPro" id="IPR020843">
    <property type="entry name" value="ER"/>
</dbReference>
<proteinExistence type="predicted"/>
<accession>A0A9X2GAD6</accession>
<dbReference type="GO" id="GO:0016491">
    <property type="term" value="F:oxidoreductase activity"/>
    <property type="evidence" value="ECO:0007669"/>
    <property type="project" value="InterPro"/>
</dbReference>
<dbReference type="InterPro" id="IPR002364">
    <property type="entry name" value="Quin_OxRdtase/zeta-crystal_CS"/>
</dbReference>
<sequence length="308" mass="32669">MYAIKQRAFGGPEVLEFTEAEQPVPGPDDVLVRVRAASVNPADWKIRTGGAALPVDLPFIPGFDLAGVVERIGDRVSRFRPGDDVFGMPTPFTGTYAQYVRAPAADLALKPAGLDHNQAAALSSVGLTAWQALVGIARIQPGQRVLIHAAAGGIGHIAIQIAKAFGAHVIGTARTANHGFLRDLGADELVDYTLDDFAAAVRNVDIVLDNIGHEYGVRSLATLAPGGHLVSTIWDHPGVTAEDVARAKARFDTVQVAPSAPDLKELGKLVEQGRIRVHVADVLPLRDAAEGHRRSESGRVRGKLVLVP</sequence>
<comment type="caution">
    <text evidence="2">The sequence shown here is derived from an EMBL/GenBank/DDBJ whole genome shotgun (WGS) entry which is preliminary data.</text>
</comment>
<dbReference type="CDD" id="cd05289">
    <property type="entry name" value="MDR_like_2"/>
    <property type="match status" value="1"/>
</dbReference>
<dbReference type="Pfam" id="PF08240">
    <property type="entry name" value="ADH_N"/>
    <property type="match status" value="1"/>
</dbReference>
<organism evidence="2 3">
    <name type="scientific">Nonomuraea thailandensis</name>
    <dbReference type="NCBI Taxonomy" id="1188745"/>
    <lineage>
        <taxon>Bacteria</taxon>
        <taxon>Bacillati</taxon>
        <taxon>Actinomycetota</taxon>
        <taxon>Actinomycetes</taxon>
        <taxon>Streptosporangiales</taxon>
        <taxon>Streptosporangiaceae</taxon>
        <taxon>Nonomuraea</taxon>
    </lineage>
</organism>
<dbReference type="InterPro" id="IPR036291">
    <property type="entry name" value="NAD(P)-bd_dom_sf"/>
</dbReference>
<dbReference type="PANTHER" id="PTHR43482">
    <property type="entry name" value="PROTEIN AST1-RELATED"/>
    <property type="match status" value="1"/>
</dbReference>
<feature type="domain" description="Enoyl reductase (ER)" evidence="1">
    <location>
        <begin position="10"/>
        <end position="306"/>
    </location>
</feature>
<dbReference type="SUPFAM" id="SSF51735">
    <property type="entry name" value="NAD(P)-binding Rossmann-fold domains"/>
    <property type="match status" value="1"/>
</dbReference>
<dbReference type="InterPro" id="IPR013154">
    <property type="entry name" value="ADH-like_N"/>
</dbReference>
<dbReference type="Proteomes" id="UP001139648">
    <property type="component" value="Unassembled WGS sequence"/>
</dbReference>
<dbReference type="SUPFAM" id="SSF50129">
    <property type="entry name" value="GroES-like"/>
    <property type="match status" value="1"/>
</dbReference>
<dbReference type="AlphaFoldDB" id="A0A9X2GAD6"/>
<dbReference type="InterPro" id="IPR052585">
    <property type="entry name" value="Lipid_raft_assoc_Zn_ADH"/>
</dbReference>
<gene>
    <name evidence="2" type="ORF">HD597_000754</name>
</gene>
<keyword evidence="3" id="KW-1185">Reference proteome</keyword>
<dbReference type="Gene3D" id="3.90.180.10">
    <property type="entry name" value="Medium-chain alcohol dehydrogenases, catalytic domain"/>
    <property type="match status" value="1"/>
</dbReference>
<dbReference type="Pfam" id="PF13602">
    <property type="entry name" value="ADH_zinc_N_2"/>
    <property type="match status" value="1"/>
</dbReference>
<evidence type="ECO:0000259" key="1">
    <source>
        <dbReference type="SMART" id="SM00829"/>
    </source>
</evidence>
<dbReference type="PROSITE" id="PS01162">
    <property type="entry name" value="QOR_ZETA_CRYSTAL"/>
    <property type="match status" value="1"/>
</dbReference>
<protein>
    <submittedName>
        <fullName evidence="2">NADPH:quinone reductase-like Zn-dependent oxidoreductase</fullName>
    </submittedName>
</protein>
<dbReference type="EMBL" id="JAMZEB010000001">
    <property type="protein sequence ID" value="MCP2353734.1"/>
    <property type="molecule type" value="Genomic_DNA"/>
</dbReference>
<dbReference type="RefSeq" id="WP_253740244.1">
    <property type="nucleotide sequence ID" value="NZ_JAMZEB010000001.1"/>
</dbReference>
<dbReference type="SMART" id="SM00829">
    <property type="entry name" value="PKS_ER"/>
    <property type="match status" value="1"/>
</dbReference>
<dbReference type="GO" id="GO:0008270">
    <property type="term" value="F:zinc ion binding"/>
    <property type="evidence" value="ECO:0007669"/>
    <property type="project" value="InterPro"/>
</dbReference>
<dbReference type="InterPro" id="IPR011032">
    <property type="entry name" value="GroES-like_sf"/>
</dbReference>
<dbReference type="PANTHER" id="PTHR43482:SF1">
    <property type="entry name" value="PROTEIN AST1-RELATED"/>
    <property type="match status" value="1"/>
</dbReference>
<evidence type="ECO:0000313" key="3">
    <source>
        <dbReference type="Proteomes" id="UP001139648"/>
    </source>
</evidence>
<dbReference type="Gene3D" id="3.40.50.720">
    <property type="entry name" value="NAD(P)-binding Rossmann-like Domain"/>
    <property type="match status" value="1"/>
</dbReference>
<reference evidence="2" key="1">
    <citation type="submission" date="2022-06" db="EMBL/GenBank/DDBJ databases">
        <title>Sequencing the genomes of 1000 actinobacteria strains.</title>
        <authorList>
            <person name="Klenk H.-P."/>
        </authorList>
    </citation>
    <scope>NUCLEOTIDE SEQUENCE</scope>
    <source>
        <strain evidence="2">DSM 46694</strain>
    </source>
</reference>
<name>A0A9X2GAD6_9ACTN</name>
<evidence type="ECO:0000313" key="2">
    <source>
        <dbReference type="EMBL" id="MCP2353734.1"/>
    </source>
</evidence>